<sequence length="422" mass="45952">MALFDYKARNRDGVVVSGQIEGPERRTAMRRLQADGLSPVTLKEVSGKSPSPLSKLSEKLKTLNGNPKKETADPSRSGGAKREHIGLAVMKRLLELHGSGLPAGDSIRILSQRLSEKEQKALATSLWRDLSEGATLAGAMARQPKYFSGSVSYVVEAGEATGNLAPILRKIVEHLEEKQAIRKRMLASMAYPAFICTVAIAVVILFITVLLPQIQGMLDRLGGEMTWSARLLIDGSALLTKGGPVIVIALVLAGVALQQWRRSDAGRKQTDRWLLRTPLLGKIFYYSDLFQSGSLVSTLLESGINTTETLQLTERTIANLELRERFRTARGEVNEGLSIAQAFRRNHFMPDIAVDILTVGEDTGNLGQSMNEVTRGFRDELTKRLGALTNIVSTGALAFAFILVALIALGIVTSVFQVSQTL</sequence>
<proteinExistence type="inferred from homology"/>
<evidence type="ECO:0000256" key="7">
    <source>
        <dbReference type="SAM" id="MobiDB-lite"/>
    </source>
</evidence>
<accession>A0A317ZK78</accession>
<dbReference type="InterPro" id="IPR003004">
    <property type="entry name" value="GspF/PilC"/>
</dbReference>
<dbReference type="PANTHER" id="PTHR30012">
    <property type="entry name" value="GENERAL SECRETION PATHWAY PROTEIN"/>
    <property type="match status" value="1"/>
</dbReference>
<dbReference type="GO" id="GO:0005886">
    <property type="term" value="C:plasma membrane"/>
    <property type="evidence" value="ECO:0007669"/>
    <property type="project" value="UniProtKB-SubCell"/>
</dbReference>
<evidence type="ECO:0000259" key="9">
    <source>
        <dbReference type="Pfam" id="PF00482"/>
    </source>
</evidence>
<evidence type="ECO:0000256" key="5">
    <source>
        <dbReference type="ARBA" id="ARBA00022989"/>
    </source>
</evidence>
<dbReference type="PANTHER" id="PTHR30012:SF0">
    <property type="entry name" value="TYPE II SECRETION SYSTEM PROTEIN F-RELATED"/>
    <property type="match status" value="1"/>
</dbReference>
<keyword evidence="4 8" id="KW-0812">Transmembrane</keyword>
<feature type="transmembrane region" description="Helical" evidence="8">
    <location>
        <begin position="189"/>
        <end position="211"/>
    </location>
</feature>
<evidence type="ECO:0000256" key="4">
    <source>
        <dbReference type="ARBA" id="ARBA00022692"/>
    </source>
</evidence>
<dbReference type="Pfam" id="PF00482">
    <property type="entry name" value="T2SSF"/>
    <property type="match status" value="2"/>
</dbReference>
<dbReference type="Proteomes" id="UP000247099">
    <property type="component" value="Unassembled WGS sequence"/>
</dbReference>
<keyword evidence="3" id="KW-1003">Cell membrane</keyword>
<feature type="region of interest" description="Disordered" evidence="7">
    <location>
        <begin position="32"/>
        <end position="82"/>
    </location>
</feature>
<evidence type="ECO:0000256" key="2">
    <source>
        <dbReference type="ARBA" id="ARBA00005745"/>
    </source>
</evidence>
<feature type="domain" description="Type II secretion system protein GspF" evidence="9">
    <location>
        <begin position="92"/>
        <end position="212"/>
    </location>
</feature>
<gene>
    <name evidence="10" type="ORF">DDZ13_00715</name>
</gene>
<name>A0A317ZK78_9BACT</name>
<evidence type="ECO:0000256" key="3">
    <source>
        <dbReference type="ARBA" id="ARBA00022475"/>
    </source>
</evidence>
<feature type="compositionally biased region" description="Basic and acidic residues" evidence="7">
    <location>
        <begin position="56"/>
        <end position="73"/>
    </location>
</feature>
<keyword evidence="6 8" id="KW-0472">Membrane</keyword>
<dbReference type="InParanoid" id="A0A317ZK78"/>
<evidence type="ECO:0000313" key="11">
    <source>
        <dbReference type="Proteomes" id="UP000247099"/>
    </source>
</evidence>
<evidence type="ECO:0000313" key="10">
    <source>
        <dbReference type="EMBL" id="PXA05422.1"/>
    </source>
</evidence>
<dbReference type="RefSeq" id="WP_110129502.1">
    <property type="nucleotide sequence ID" value="NZ_QHJQ01000001.1"/>
</dbReference>
<feature type="domain" description="Type II secretion system protein GspF" evidence="9">
    <location>
        <begin position="295"/>
        <end position="412"/>
    </location>
</feature>
<reference evidence="10 11" key="1">
    <citation type="submission" date="2018-05" db="EMBL/GenBank/DDBJ databases">
        <title>Coraliomargarita sinensis sp. nov., isolated from a marine solar saltern.</title>
        <authorList>
            <person name="Zhou L.Y."/>
        </authorList>
    </citation>
    <scope>NUCLEOTIDE SEQUENCE [LARGE SCALE GENOMIC DNA]</scope>
    <source>
        <strain evidence="10 11">WN38</strain>
    </source>
</reference>
<feature type="transmembrane region" description="Helical" evidence="8">
    <location>
        <begin position="231"/>
        <end position="257"/>
    </location>
</feature>
<protein>
    <recommendedName>
        <fullName evidence="9">Type II secretion system protein GspF domain-containing protein</fullName>
    </recommendedName>
</protein>
<comment type="caution">
    <text evidence="10">The sequence shown here is derived from an EMBL/GenBank/DDBJ whole genome shotgun (WGS) entry which is preliminary data.</text>
</comment>
<evidence type="ECO:0000256" key="1">
    <source>
        <dbReference type="ARBA" id="ARBA00004651"/>
    </source>
</evidence>
<comment type="subcellular location">
    <subcellularLocation>
        <location evidence="1">Cell membrane</location>
        <topology evidence="1">Multi-pass membrane protein</topology>
    </subcellularLocation>
</comment>
<comment type="similarity">
    <text evidence="2">Belongs to the GSP F family.</text>
</comment>
<keyword evidence="11" id="KW-1185">Reference proteome</keyword>
<dbReference type="OrthoDB" id="9805682at2"/>
<keyword evidence="5 8" id="KW-1133">Transmembrane helix</keyword>
<dbReference type="InterPro" id="IPR042094">
    <property type="entry name" value="T2SS_GspF_sf"/>
</dbReference>
<dbReference type="Gene3D" id="1.20.81.30">
    <property type="entry name" value="Type II secretion system (T2SS), domain F"/>
    <property type="match status" value="2"/>
</dbReference>
<dbReference type="AlphaFoldDB" id="A0A317ZK78"/>
<organism evidence="10 11">
    <name type="scientific">Coraliomargarita sinensis</name>
    <dbReference type="NCBI Taxonomy" id="2174842"/>
    <lineage>
        <taxon>Bacteria</taxon>
        <taxon>Pseudomonadati</taxon>
        <taxon>Verrucomicrobiota</taxon>
        <taxon>Opitutia</taxon>
        <taxon>Puniceicoccales</taxon>
        <taxon>Coraliomargaritaceae</taxon>
        <taxon>Coraliomargarita</taxon>
    </lineage>
</organism>
<dbReference type="InterPro" id="IPR018076">
    <property type="entry name" value="T2SS_GspF_dom"/>
</dbReference>
<feature type="transmembrane region" description="Helical" evidence="8">
    <location>
        <begin position="385"/>
        <end position="412"/>
    </location>
</feature>
<dbReference type="EMBL" id="QHJQ01000001">
    <property type="protein sequence ID" value="PXA05422.1"/>
    <property type="molecule type" value="Genomic_DNA"/>
</dbReference>
<evidence type="ECO:0000256" key="8">
    <source>
        <dbReference type="SAM" id="Phobius"/>
    </source>
</evidence>
<evidence type="ECO:0000256" key="6">
    <source>
        <dbReference type="ARBA" id="ARBA00023136"/>
    </source>
</evidence>